<feature type="domain" description="PPIase cyclophilin-type" evidence="1">
    <location>
        <begin position="190"/>
        <end position="274"/>
    </location>
</feature>
<keyword evidence="3" id="KW-1185">Reference proteome</keyword>
<sequence length="281" mass="32362">MTLLDAVIKAQINGSVHKTSPPPEISEIIKIQRKRKKNKNKYTTKSKVDTKPYAYDPSRLYRNLPQWISDIRNLYTENAKMGKIDSRWEKQLPRNKQYYQNRLDSYKRIQRDNKALYKRIMTTEPRLTKASSLNQDWKTTKQTIIDMASKEFVLFPVKDEEVIEDKAFIAPAGVRRPRVYITLGIRNAAAMGTICLELFTEVCPKTCQLFLELLDGGGAGYGYVGTKLFRKIPKLYCSGGDVVYDNGFGCYAQRGRYRPIGAENYHFSHSMPGITLCQDYL</sequence>
<reference evidence="2 3" key="1">
    <citation type="submission" date="2017-07" db="EMBL/GenBank/DDBJ databases">
        <authorList>
            <person name="Talla V."/>
            <person name="Backstrom N."/>
        </authorList>
    </citation>
    <scope>NUCLEOTIDE SEQUENCE [LARGE SCALE GENOMIC DNA]</scope>
</reference>
<dbReference type="InterPro" id="IPR029000">
    <property type="entry name" value="Cyclophilin-like_dom_sf"/>
</dbReference>
<dbReference type="EMBL" id="FZQP02006133">
    <property type="protein sequence ID" value="VVD02558.1"/>
    <property type="molecule type" value="Genomic_DNA"/>
</dbReference>
<name>A0A5E4QY01_9NEOP</name>
<dbReference type="Pfam" id="PF00160">
    <property type="entry name" value="Pro_isomerase"/>
    <property type="match status" value="1"/>
</dbReference>
<dbReference type="Gene3D" id="2.40.100.10">
    <property type="entry name" value="Cyclophilin-like"/>
    <property type="match status" value="1"/>
</dbReference>
<evidence type="ECO:0000259" key="1">
    <source>
        <dbReference type="PROSITE" id="PS50072"/>
    </source>
</evidence>
<dbReference type="Proteomes" id="UP000324832">
    <property type="component" value="Unassembled WGS sequence"/>
</dbReference>
<dbReference type="SUPFAM" id="SSF50891">
    <property type="entry name" value="Cyclophilin-like"/>
    <property type="match status" value="1"/>
</dbReference>
<dbReference type="PROSITE" id="PS50072">
    <property type="entry name" value="CSA_PPIASE_2"/>
    <property type="match status" value="1"/>
</dbReference>
<evidence type="ECO:0000313" key="2">
    <source>
        <dbReference type="EMBL" id="VVD02558.1"/>
    </source>
</evidence>
<gene>
    <name evidence="2" type="ORF">LSINAPIS_LOCUS12748</name>
</gene>
<protein>
    <recommendedName>
        <fullName evidence="1">PPIase cyclophilin-type domain-containing protein</fullName>
    </recommendedName>
</protein>
<evidence type="ECO:0000313" key="3">
    <source>
        <dbReference type="Proteomes" id="UP000324832"/>
    </source>
</evidence>
<dbReference type="InterPro" id="IPR002130">
    <property type="entry name" value="Cyclophilin-type_PPIase_dom"/>
</dbReference>
<dbReference type="AlphaFoldDB" id="A0A5E4QY01"/>
<organism evidence="2 3">
    <name type="scientific">Leptidea sinapis</name>
    <dbReference type="NCBI Taxonomy" id="189913"/>
    <lineage>
        <taxon>Eukaryota</taxon>
        <taxon>Metazoa</taxon>
        <taxon>Ecdysozoa</taxon>
        <taxon>Arthropoda</taxon>
        <taxon>Hexapoda</taxon>
        <taxon>Insecta</taxon>
        <taxon>Pterygota</taxon>
        <taxon>Neoptera</taxon>
        <taxon>Endopterygota</taxon>
        <taxon>Lepidoptera</taxon>
        <taxon>Glossata</taxon>
        <taxon>Ditrysia</taxon>
        <taxon>Papilionoidea</taxon>
        <taxon>Pieridae</taxon>
        <taxon>Dismorphiinae</taxon>
        <taxon>Leptidea</taxon>
    </lineage>
</organism>
<dbReference type="GO" id="GO:0003755">
    <property type="term" value="F:peptidyl-prolyl cis-trans isomerase activity"/>
    <property type="evidence" value="ECO:0007669"/>
    <property type="project" value="InterPro"/>
</dbReference>
<proteinExistence type="predicted"/>
<accession>A0A5E4QY01</accession>